<sequence length="54" mass="6230">MSLMLMSSILEQCPTNKPLRLYRGTYGGFSHLEDMKQEQEETKNTAVRNIAVRL</sequence>
<dbReference type="Gramene" id="PVH66453">
    <property type="protein sequence ID" value="PVH66453"/>
    <property type="gene ID" value="PAHAL_1G250600"/>
</dbReference>
<reference evidence="1" key="1">
    <citation type="submission" date="2018-04" db="EMBL/GenBank/DDBJ databases">
        <title>WGS assembly of Panicum hallii.</title>
        <authorList>
            <person name="Lovell J."/>
            <person name="Jenkins J."/>
            <person name="Lowry D."/>
            <person name="Mamidi S."/>
            <person name="Sreedasyam A."/>
            <person name="Weng X."/>
            <person name="Barry K."/>
            <person name="Bonette J."/>
            <person name="Campitelli B."/>
            <person name="Daum C."/>
            <person name="Gordon S."/>
            <person name="Gould B."/>
            <person name="Lipzen A."/>
            <person name="Macqueen A."/>
            <person name="Palacio-Mejia J."/>
            <person name="Plott C."/>
            <person name="Shakirov E."/>
            <person name="Shu S."/>
            <person name="Yoshinaga Y."/>
            <person name="Zane M."/>
            <person name="Rokhsar D."/>
            <person name="Grimwood J."/>
            <person name="Schmutz J."/>
            <person name="Juenger T."/>
        </authorList>
    </citation>
    <scope>NUCLEOTIDE SEQUENCE [LARGE SCALE GENOMIC DNA]</scope>
    <source>
        <strain evidence="1">FIL2</strain>
    </source>
</reference>
<gene>
    <name evidence="1" type="ORF">PAHAL_1G250600</name>
</gene>
<dbReference type="Proteomes" id="UP000243499">
    <property type="component" value="Chromosome 1"/>
</dbReference>
<dbReference type="AlphaFoldDB" id="A0A2T8KW96"/>
<evidence type="ECO:0000313" key="1">
    <source>
        <dbReference type="EMBL" id="PVH66453.1"/>
    </source>
</evidence>
<protein>
    <submittedName>
        <fullName evidence="1">Uncharacterized protein</fullName>
    </submittedName>
</protein>
<name>A0A2T8KW96_9POAL</name>
<accession>A0A2T8KW96</accession>
<dbReference type="EMBL" id="CM008046">
    <property type="protein sequence ID" value="PVH66453.1"/>
    <property type="molecule type" value="Genomic_DNA"/>
</dbReference>
<organism evidence="1">
    <name type="scientific">Panicum hallii</name>
    <dbReference type="NCBI Taxonomy" id="206008"/>
    <lineage>
        <taxon>Eukaryota</taxon>
        <taxon>Viridiplantae</taxon>
        <taxon>Streptophyta</taxon>
        <taxon>Embryophyta</taxon>
        <taxon>Tracheophyta</taxon>
        <taxon>Spermatophyta</taxon>
        <taxon>Magnoliopsida</taxon>
        <taxon>Liliopsida</taxon>
        <taxon>Poales</taxon>
        <taxon>Poaceae</taxon>
        <taxon>PACMAD clade</taxon>
        <taxon>Panicoideae</taxon>
        <taxon>Panicodae</taxon>
        <taxon>Paniceae</taxon>
        <taxon>Panicinae</taxon>
        <taxon>Panicum</taxon>
        <taxon>Panicum sect. Panicum</taxon>
    </lineage>
</organism>
<proteinExistence type="predicted"/>